<sequence>MASRLLTFVVWALVAISGLFWGLKLFVRAQGLPATAQAATAGAPQGGSLTRVLGTVAVADDAEEDAGDGRFQLLGIVAPGGTASASPQGVALISVGGQPAKPWRTGAVIEGDTVLLSVSKRSVELGPKGGPASTSLSLPDPNSVPRPAVPNAVSLRTPRVTLPGQPQTLGQGLRQEPAGQVTPPPPQDNPEEE</sequence>
<dbReference type="RefSeq" id="WP_170288905.1">
    <property type="nucleotide sequence ID" value="NZ_VZPB01000032.1"/>
</dbReference>
<reference evidence="2 3" key="1">
    <citation type="submission" date="2019-09" db="EMBL/GenBank/DDBJ databases">
        <title>Draft genome sequences of 48 bacterial type strains from the CCUG.</title>
        <authorList>
            <person name="Tunovic T."/>
            <person name="Pineiro-Iglesias B."/>
            <person name="Unosson C."/>
            <person name="Inganas E."/>
            <person name="Ohlen M."/>
            <person name="Cardew S."/>
            <person name="Jensie-Markopoulos S."/>
            <person name="Salva-Serra F."/>
            <person name="Jaen-Luchoro D."/>
            <person name="Karlsson R."/>
            <person name="Svensson-Stadler L."/>
            <person name="Chun J."/>
            <person name="Moore E."/>
        </authorList>
    </citation>
    <scope>NUCLEOTIDE SEQUENCE [LARGE SCALE GENOMIC DNA]</scope>
    <source>
        <strain evidence="2 3">CCUG 30977</strain>
    </source>
</reference>
<evidence type="ECO:0000256" key="1">
    <source>
        <dbReference type="SAM" id="MobiDB-lite"/>
    </source>
</evidence>
<feature type="region of interest" description="Disordered" evidence="1">
    <location>
        <begin position="124"/>
        <end position="193"/>
    </location>
</feature>
<dbReference type="Proteomes" id="UP000430120">
    <property type="component" value="Unassembled WGS sequence"/>
</dbReference>
<name>A0A643FAN9_IDEDE</name>
<keyword evidence="3" id="KW-1185">Reference proteome</keyword>
<dbReference type="EMBL" id="VZPB01000032">
    <property type="protein sequence ID" value="KAB0580584.1"/>
    <property type="molecule type" value="Genomic_DNA"/>
</dbReference>
<accession>A0A643FAN9</accession>
<dbReference type="AlphaFoldDB" id="A0A643FAN9"/>
<feature type="compositionally biased region" description="Pro residues" evidence="1">
    <location>
        <begin position="182"/>
        <end position="193"/>
    </location>
</feature>
<evidence type="ECO:0008006" key="4">
    <source>
        <dbReference type="Google" id="ProtNLM"/>
    </source>
</evidence>
<organism evidence="2 3">
    <name type="scientific">Ideonella dechloratans</name>
    <dbReference type="NCBI Taxonomy" id="36863"/>
    <lineage>
        <taxon>Bacteria</taxon>
        <taxon>Pseudomonadati</taxon>
        <taxon>Pseudomonadota</taxon>
        <taxon>Betaproteobacteria</taxon>
        <taxon>Burkholderiales</taxon>
        <taxon>Sphaerotilaceae</taxon>
        <taxon>Ideonella</taxon>
    </lineage>
</organism>
<proteinExistence type="predicted"/>
<evidence type="ECO:0000313" key="3">
    <source>
        <dbReference type="Proteomes" id="UP000430120"/>
    </source>
</evidence>
<protein>
    <recommendedName>
        <fullName evidence="4">Type II secretion system protein GspC N-terminal domain-containing protein</fullName>
    </recommendedName>
</protein>
<comment type="caution">
    <text evidence="2">The sequence shown here is derived from an EMBL/GenBank/DDBJ whole genome shotgun (WGS) entry which is preliminary data.</text>
</comment>
<gene>
    <name evidence="2" type="ORF">F7Q92_13500</name>
</gene>
<evidence type="ECO:0000313" key="2">
    <source>
        <dbReference type="EMBL" id="KAB0580584.1"/>
    </source>
</evidence>